<evidence type="ECO:0000313" key="1">
    <source>
        <dbReference type="EMBL" id="DAE17648.1"/>
    </source>
</evidence>
<organism evidence="1">
    <name type="scientific">Podoviridae sp. ctx0K11</name>
    <dbReference type="NCBI Taxonomy" id="2825287"/>
    <lineage>
        <taxon>Viruses</taxon>
        <taxon>Duplodnaviria</taxon>
        <taxon>Heunggongvirae</taxon>
        <taxon>Uroviricota</taxon>
        <taxon>Caudoviricetes</taxon>
    </lineage>
</organism>
<sequence length="61" mass="7271">MNGKKARALREMARRITVGAKETAYCARKNNPETILLAPDCTRSYYQRMKKEYYRRDKKAR</sequence>
<accession>A0A8S5QEZ5</accession>
<reference evidence="1" key="1">
    <citation type="journal article" date="2021" name="Proc. Natl. Acad. Sci. U.S.A.">
        <title>A Catalog of Tens of Thousands of Viruses from Human Metagenomes Reveals Hidden Associations with Chronic Diseases.</title>
        <authorList>
            <person name="Tisza M.J."/>
            <person name="Buck C.B."/>
        </authorList>
    </citation>
    <scope>NUCLEOTIDE SEQUENCE</scope>
    <source>
        <strain evidence="1">Ctx0K11</strain>
    </source>
</reference>
<proteinExistence type="predicted"/>
<name>A0A8S5QEZ5_9CAUD</name>
<protein>
    <submittedName>
        <fullName evidence="1">Uncharacterized protein</fullName>
    </submittedName>
</protein>
<dbReference type="EMBL" id="BK015643">
    <property type="protein sequence ID" value="DAE17648.1"/>
    <property type="molecule type" value="Genomic_DNA"/>
</dbReference>